<evidence type="ECO:0008006" key="3">
    <source>
        <dbReference type="Google" id="ProtNLM"/>
    </source>
</evidence>
<dbReference type="RefSeq" id="WP_131028333.1">
    <property type="nucleotide sequence ID" value="NZ_SIXF01000002.1"/>
</dbReference>
<protein>
    <recommendedName>
        <fullName evidence="3">Serine protease</fullName>
    </recommendedName>
</protein>
<evidence type="ECO:0000313" key="1">
    <source>
        <dbReference type="EMBL" id="TBO44253.1"/>
    </source>
</evidence>
<organism evidence="1 2">
    <name type="scientific">Pedobacter kyonggii</name>
    <dbReference type="NCBI Taxonomy" id="1926871"/>
    <lineage>
        <taxon>Bacteria</taxon>
        <taxon>Pseudomonadati</taxon>
        <taxon>Bacteroidota</taxon>
        <taxon>Sphingobacteriia</taxon>
        <taxon>Sphingobacteriales</taxon>
        <taxon>Sphingobacteriaceae</taxon>
        <taxon>Pedobacter</taxon>
    </lineage>
</organism>
<reference evidence="1 2" key="1">
    <citation type="submission" date="2019-02" db="EMBL/GenBank/DDBJ databases">
        <title>Pedobacter kyonggii whole genome sequence analysis.</title>
        <authorList>
            <person name="Dahal R.H."/>
        </authorList>
    </citation>
    <scope>NUCLEOTIDE SEQUENCE [LARGE SCALE GENOMIC DNA]</scope>
    <source>
        <strain evidence="1 2">K-4-11-1</strain>
    </source>
</reference>
<evidence type="ECO:0000313" key="2">
    <source>
        <dbReference type="Proteomes" id="UP000291819"/>
    </source>
</evidence>
<name>A0A4Q9HG89_9SPHI</name>
<proteinExistence type="predicted"/>
<dbReference type="OrthoDB" id="1267024at2"/>
<dbReference type="InterPro" id="IPR009003">
    <property type="entry name" value="Peptidase_S1_PA"/>
</dbReference>
<dbReference type="EMBL" id="SIXF01000002">
    <property type="protein sequence ID" value="TBO44253.1"/>
    <property type="molecule type" value="Genomic_DNA"/>
</dbReference>
<comment type="caution">
    <text evidence="1">The sequence shown here is derived from an EMBL/GenBank/DDBJ whole genome shotgun (WGS) entry which is preliminary data.</text>
</comment>
<keyword evidence="2" id="KW-1185">Reference proteome</keyword>
<dbReference type="AlphaFoldDB" id="A0A4Q9HG89"/>
<sequence>MSEELLLRTTVRVSVVKEGTPLSRGSGILVRTANGFLVFTAYHCVFGDEDQFIDTPIDWICIESQSSYNADFVKIEVQGILDSHKEEDWAVLNVGFKNEDNLFPEILNVKNFQTDTPVSFKGFQAISPDQGRTFKARVLDGTSNKEFRITLAKNDTFKGGADDARGLSGSGAFIIREGRLYFIGILKSVNGEDAANNDIKCCPVCCIDKYIDFNISDIAEDASFDEWGRNKFGEITPSDVRDLLEKITAVNPEISQLRINQYCRELALGKDELSFFQERDLSAIKYRVFEACQSELIDFVETNGNTQMLVEDINALIDRFTKKAIEIIKVKSQRFKYPVLDDDLFRKIILELINDCYLSFDKEGVYAE</sequence>
<accession>A0A4Q9HG89</accession>
<gene>
    <name evidence="1" type="ORF">EYS08_02785</name>
</gene>
<dbReference type="Proteomes" id="UP000291819">
    <property type="component" value="Unassembled WGS sequence"/>
</dbReference>
<dbReference type="SUPFAM" id="SSF50494">
    <property type="entry name" value="Trypsin-like serine proteases"/>
    <property type="match status" value="1"/>
</dbReference>